<evidence type="ECO:0000256" key="5">
    <source>
        <dbReference type="ARBA" id="ARBA00023136"/>
    </source>
</evidence>
<dbReference type="AlphaFoldDB" id="A0A518DFC1"/>
<dbReference type="PANTHER" id="PTHR23291">
    <property type="entry name" value="BAX INHIBITOR-RELATED"/>
    <property type="match status" value="1"/>
</dbReference>
<reference evidence="7 8" key="1">
    <citation type="submission" date="2019-02" db="EMBL/GenBank/DDBJ databases">
        <title>Deep-cultivation of Planctomycetes and their phenomic and genomic characterization uncovers novel biology.</title>
        <authorList>
            <person name="Wiegand S."/>
            <person name="Jogler M."/>
            <person name="Boedeker C."/>
            <person name="Pinto D."/>
            <person name="Vollmers J."/>
            <person name="Rivas-Marin E."/>
            <person name="Kohn T."/>
            <person name="Peeters S.H."/>
            <person name="Heuer A."/>
            <person name="Rast P."/>
            <person name="Oberbeckmann S."/>
            <person name="Bunk B."/>
            <person name="Jeske O."/>
            <person name="Meyerdierks A."/>
            <person name="Storesund J.E."/>
            <person name="Kallscheuer N."/>
            <person name="Luecker S."/>
            <person name="Lage O.M."/>
            <person name="Pohl T."/>
            <person name="Merkel B.J."/>
            <person name="Hornburger P."/>
            <person name="Mueller R.-W."/>
            <person name="Bruemmer F."/>
            <person name="Labrenz M."/>
            <person name="Spormann A.M."/>
            <person name="Op den Camp H."/>
            <person name="Overmann J."/>
            <person name="Amann R."/>
            <person name="Jetten M.S.M."/>
            <person name="Mascher T."/>
            <person name="Medema M.H."/>
            <person name="Devos D.P."/>
            <person name="Kaster A.-K."/>
            <person name="Ovreas L."/>
            <person name="Rohde M."/>
            <person name="Galperin M.Y."/>
            <person name="Jogler C."/>
        </authorList>
    </citation>
    <scope>NUCLEOTIDE SEQUENCE [LARGE SCALE GENOMIC DNA]</scope>
    <source>
        <strain evidence="7 8">Pla175</strain>
    </source>
</reference>
<feature type="transmembrane region" description="Helical" evidence="6">
    <location>
        <begin position="35"/>
        <end position="53"/>
    </location>
</feature>
<dbReference type="EMBL" id="CP036291">
    <property type="protein sequence ID" value="QDU90132.1"/>
    <property type="molecule type" value="Genomic_DNA"/>
</dbReference>
<evidence type="ECO:0000256" key="4">
    <source>
        <dbReference type="ARBA" id="ARBA00022989"/>
    </source>
</evidence>
<proteinExistence type="inferred from homology"/>
<feature type="transmembrane region" description="Helical" evidence="6">
    <location>
        <begin position="73"/>
        <end position="93"/>
    </location>
</feature>
<dbReference type="GO" id="GO:0005886">
    <property type="term" value="C:plasma membrane"/>
    <property type="evidence" value="ECO:0007669"/>
    <property type="project" value="TreeGrafter"/>
</dbReference>
<gene>
    <name evidence="7" type="ORF">Pla175_35330</name>
</gene>
<dbReference type="RefSeq" id="WP_145288010.1">
    <property type="nucleotide sequence ID" value="NZ_CP036291.1"/>
</dbReference>
<evidence type="ECO:0000313" key="7">
    <source>
        <dbReference type="EMBL" id="QDU90132.1"/>
    </source>
</evidence>
<name>A0A518DFC1_9BACT</name>
<organism evidence="7 8">
    <name type="scientific">Pirellulimonas nuda</name>
    <dbReference type="NCBI Taxonomy" id="2528009"/>
    <lineage>
        <taxon>Bacteria</taxon>
        <taxon>Pseudomonadati</taxon>
        <taxon>Planctomycetota</taxon>
        <taxon>Planctomycetia</taxon>
        <taxon>Pirellulales</taxon>
        <taxon>Lacipirellulaceae</taxon>
        <taxon>Pirellulimonas</taxon>
    </lineage>
</organism>
<dbReference type="Proteomes" id="UP000317429">
    <property type="component" value="Chromosome"/>
</dbReference>
<evidence type="ECO:0000256" key="1">
    <source>
        <dbReference type="ARBA" id="ARBA00004141"/>
    </source>
</evidence>
<accession>A0A518DFC1</accession>
<dbReference type="KEGG" id="pnd:Pla175_35330"/>
<evidence type="ECO:0000256" key="2">
    <source>
        <dbReference type="ARBA" id="ARBA00010350"/>
    </source>
</evidence>
<evidence type="ECO:0000256" key="3">
    <source>
        <dbReference type="ARBA" id="ARBA00022692"/>
    </source>
</evidence>
<evidence type="ECO:0000313" key="8">
    <source>
        <dbReference type="Proteomes" id="UP000317429"/>
    </source>
</evidence>
<keyword evidence="5 6" id="KW-0472">Membrane</keyword>
<dbReference type="InterPro" id="IPR006214">
    <property type="entry name" value="Bax_inhibitor_1-related"/>
</dbReference>
<protein>
    <submittedName>
        <fullName evidence="7">Inhibitor of apoptosis-promoting Bax1</fullName>
    </submittedName>
</protein>
<dbReference type="OrthoDB" id="5177430at2"/>
<comment type="similarity">
    <text evidence="2 6">Belongs to the BI1 family.</text>
</comment>
<keyword evidence="4 6" id="KW-1133">Transmembrane helix</keyword>
<feature type="transmembrane region" description="Helical" evidence="6">
    <location>
        <begin position="226"/>
        <end position="244"/>
    </location>
</feature>
<comment type="subcellular location">
    <subcellularLocation>
        <location evidence="1">Membrane</location>
        <topology evidence="1">Multi-pass membrane protein</topology>
    </subcellularLocation>
</comment>
<sequence>MSYATSQAANPYASFGSSVADAAPAERTAFVRKTYTHLAAAIYAFAAIEWAIFSMFDVNGFMERSINDGSFKMISLVMFFGFVGVSWIANGWARSDTSVGKQYAGLFLYVLAQAVFFVPLLWMASHFSMQVTDGQAIGVIPAAGVATLAIFGGLTAFVWMSGKDFSFLGMWLGVASMAVFALIVASMIFGFDLGVLFSVGMIAFAAAYIVYDTSNVMHQYRPGQHVAASLALFASVALLFWYILSFLMRMSSRD</sequence>
<feature type="transmembrane region" description="Helical" evidence="6">
    <location>
        <begin position="167"/>
        <end position="189"/>
    </location>
</feature>
<dbReference type="PANTHER" id="PTHR23291:SF50">
    <property type="entry name" value="PROTEIN LIFEGUARD 4"/>
    <property type="match status" value="1"/>
</dbReference>
<feature type="transmembrane region" description="Helical" evidence="6">
    <location>
        <begin position="105"/>
        <end position="124"/>
    </location>
</feature>
<keyword evidence="3 6" id="KW-0812">Transmembrane</keyword>
<feature type="transmembrane region" description="Helical" evidence="6">
    <location>
        <begin position="195"/>
        <end position="214"/>
    </location>
</feature>
<keyword evidence="8" id="KW-1185">Reference proteome</keyword>
<evidence type="ECO:0000256" key="6">
    <source>
        <dbReference type="RuleBase" id="RU004379"/>
    </source>
</evidence>
<dbReference type="Pfam" id="PF01027">
    <property type="entry name" value="Bax1-I"/>
    <property type="match status" value="1"/>
</dbReference>
<feature type="transmembrane region" description="Helical" evidence="6">
    <location>
        <begin position="136"/>
        <end position="160"/>
    </location>
</feature>